<name>A0A1L7DS59_9CAUD</name>
<proteinExistence type="predicted"/>
<dbReference type="InterPro" id="IPR033767">
    <property type="entry name" value="Tail_Gp11"/>
</dbReference>
<organism evidence="1 2">
    <name type="scientific">Ralstonia phage phiAp1</name>
    <dbReference type="NCBI Taxonomy" id="2783867"/>
    <lineage>
        <taxon>Viruses</taxon>
        <taxon>Duplodnaviria</taxon>
        <taxon>Heunggongvirae</taxon>
        <taxon>Uroviricota</taxon>
        <taxon>Caudoviricetes</taxon>
        <taxon>Autographivirales</taxon>
        <taxon>Autoscriptoviridae</taxon>
        <taxon>Ayakvirus</taxon>
        <taxon>Ayakvirus Ap1</taxon>
    </lineage>
</organism>
<sequence length="186" mass="21245">MQLLTAVNAILPKLGERPVTSLESRNPTLGVILPQIDMDIGQILMAGWWFNTYFNVDLFPNSEGQIDVPDDTLSFVTNAESTPAVQRGEMFYNPTNRSYKFDGKITGTLRQRLGFEDLPESAAQVVLYSSLVTCYSTDIGLEQIVQQWMQYARAAQAAMEQEHLRQRKYSIKQSRRYQNLRRAMRG</sequence>
<dbReference type="Proteomes" id="UP000221958">
    <property type="component" value="Segment"/>
</dbReference>
<gene>
    <name evidence="1" type="ORF">phiAp1_41</name>
</gene>
<evidence type="ECO:0000313" key="2">
    <source>
        <dbReference type="Proteomes" id="UP000221958"/>
    </source>
</evidence>
<protein>
    <submittedName>
        <fullName evidence="1">Tail tubular A</fullName>
    </submittedName>
</protein>
<keyword evidence="2" id="KW-1185">Reference proteome</keyword>
<reference evidence="2" key="1">
    <citation type="submission" date="2016-11" db="EMBL/GenBank/DDBJ databases">
        <authorList>
            <person name="Xavier A.S."/>
            <person name="Silva F.P."/>
            <person name="Vidigal P.M.P."/>
            <person name="Lima T.T.M."/>
            <person name="Souza F.O."/>
            <person name="Alfenas-Zerbini P."/>
        </authorList>
    </citation>
    <scope>NUCLEOTIDE SEQUENCE [LARGE SCALE GENOMIC DNA]</scope>
</reference>
<dbReference type="EMBL" id="KY117485">
    <property type="protein sequence ID" value="APU03182.1"/>
    <property type="molecule type" value="Genomic_DNA"/>
</dbReference>
<dbReference type="Pfam" id="PF17212">
    <property type="entry name" value="Tube"/>
    <property type="match status" value="1"/>
</dbReference>
<evidence type="ECO:0000313" key="1">
    <source>
        <dbReference type="EMBL" id="APU03182.1"/>
    </source>
</evidence>
<accession>A0A1L7DS59</accession>